<sequence>MNDMQKRFMMVFLVFVLLVGSYPGLIVKGGIAHAADDFAGGNGTTGNPFQIESADQLNHVRDYLDSHFILNNDIDMSVFDADHPWEPIGNQTTPFTGSLDGQNFKITDLVINAPSSGQPMGLFSVVGGTGSFIQNLIINAGEVRGLDYVGILAGMNRTTIRNVGVTGSVYGQNFVGGLTGASKDSNISNSYATGIVIGTNDVGGLSGRMDNGVVSYSYAAVDVSSPVDVGGFIGKQENTNISYSYATGNVAGCEDVGGFVGDNGNSLISNSFATGTVTGSCESGFQSDSVGGLIGDNSDGDIENSYAIGRVTGDYFVGGLVGISGSGSVNSSFYNRDTTGQSGGSGQGLTSDEMKDRLNYPWDFDTVWDMQVPHHDGYPYIRAIQAFVTYVGNGTDEGSEQFSSQSYLPGSLVEVQDKSQDWTRAGYRFNGWNTAADGSEDTYSAHDTIVLSSNILLYADWKQPAVPALMTPMSGEYTNNRSPVISGSADEGVTVVINLDGSEAATVTAADDGGWSWTPTGELADGFHSVSAGVIDSTGHPASVSAEHMFTVDTVPPVITLIGDASITLTAGTSFVDPGVTVADAEEDIRVTITGSVDHQVPGTYTLQYDATDRAGNVAVSVMRTVQVIARSSGGGGGGDGHQPSDNANLARLTVKAEEGELALTPAFAAGTTHYQVDTTADEVTIEAIPSDAKATVTLDKTKLVGGITVALDEGDNEFEFMVRAESGVLKTYNLTIHRLTKPVEPGAEIPACTFRDIKGHWAELPICEAFEIGIVEGQSETTFQPQANITRVEFVAMLLRALGINSGPAGSELPFTDQDQTPAWATDVIGTAVEKGVLQGYPDRTLRPMQRVSRSEMVVMMARAMKWEIEQGGTSFADDADIPDWARGYVHGAVQRNLVHGREGNRFSPMDPATRVEATTLLLRLWHTQAGTK</sequence>
<dbReference type="Pfam" id="PF07581">
    <property type="entry name" value="Glug"/>
    <property type="match status" value="3"/>
</dbReference>
<keyword evidence="4" id="KW-1185">Reference proteome</keyword>
<dbReference type="InterPro" id="IPR044016">
    <property type="entry name" value="Big_13"/>
</dbReference>
<comment type="caution">
    <text evidence="3">The sequence shown here is derived from an EMBL/GenBank/DDBJ whole genome shotgun (WGS) entry which is preliminary data.</text>
</comment>
<dbReference type="Gene3D" id="2.60.40.4270">
    <property type="entry name" value="Listeria-Bacteroides repeat domain"/>
    <property type="match status" value="1"/>
</dbReference>
<dbReference type="InterPro" id="IPR025883">
    <property type="entry name" value="Cadherin-like_domain"/>
</dbReference>
<dbReference type="InterPro" id="IPR001119">
    <property type="entry name" value="SLH_dom"/>
</dbReference>
<proteinExistence type="predicted"/>
<dbReference type="Gene3D" id="2.60.40.10">
    <property type="entry name" value="Immunoglobulins"/>
    <property type="match status" value="2"/>
</dbReference>
<dbReference type="RefSeq" id="WP_113032826.1">
    <property type="nucleotide sequence ID" value="NZ_QMFB01000012.1"/>
</dbReference>
<dbReference type="Pfam" id="PF09479">
    <property type="entry name" value="Flg_new"/>
    <property type="match status" value="1"/>
</dbReference>
<evidence type="ECO:0000256" key="1">
    <source>
        <dbReference type="ARBA" id="ARBA00004196"/>
    </source>
</evidence>
<feature type="domain" description="SLH" evidence="2">
    <location>
        <begin position="813"/>
        <end position="876"/>
    </location>
</feature>
<dbReference type="OrthoDB" id="1932903at2"/>
<dbReference type="Pfam" id="PF19077">
    <property type="entry name" value="Big_13"/>
    <property type="match status" value="1"/>
</dbReference>
<dbReference type="Pfam" id="PF00395">
    <property type="entry name" value="SLH"/>
    <property type="match status" value="3"/>
</dbReference>
<dbReference type="PANTHER" id="PTHR43308">
    <property type="entry name" value="OUTER MEMBRANE PROTEIN ALPHA-RELATED"/>
    <property type="match status" value="1"/>
</dbReference>
<name>A0A329MHY7_9BACL</name>
<accession>A0A329MHY7</accession>
<dbReference type="InterPro" id="IPR011493">
    <property type="entry name" value="GLUG"/>
</dbReference>
<dbReference type="InterPro" id="IPR042229">
    <property type="entry name" value="Listeria/Bacterioides_rpt_sf"/>
</dbReference>
<evidence type="ECO:0000313" key="4">
    <source>
        <dbReference type="Proteomes" id="UP000250369"/>
    </source>
</evidence>
<gene>
    <name evidence="3" type="ORF">DQG23_20965</name>
</gene>
<evidence type="ECO:0000313" key="3">
    <source>
        <dbReference type="EMBL" id="RAV19465.1"/>
    </source>
</evidence>
<dbReference type="InterPro" id="IPR032179">
    <property type="entry name" value="Cry22Aa_Ig-like"/>
</dbReference>
<evidence type="ECO:0000259" key="2">
    <source>
        <dbReference type="PROSITE" id="PS51272"/>
    </source>
</evidence>
<feature type="domain" description="SLH" evidence="2">
    <location>
        <begin position="750"/>
        <end position="812"/>
    </location>
</feature>
<dbReference type="Pfam" id="PF12733">
    <property type="entry name" value="Cadherin-like"/>
    <property type="match status" value="1"/>
</dbReference>
<comment type="subcellular location">
    <subcellularLocation>
        <location evidence="1">Cell envelope</location>
    </subcellularLocation>
</comment>
<dbReference type="GO" id="GO:0030313">
    <property type="term" value="C:cell envelope"/>
    <property type="evidence" value="ECO:0007669"/>
    <property type="project" value="UniProtKB-SubCell"/>
</dbReference>
<dbReference type="PANTHER" id="PTHR43308:SF5">
    <property type="entry name" value="S-LAYER PROTEIN _ PEPTIDOGLYCAN ENDO-BETA-N-ACETYLGLUCOSAMINIDASE"/>
    <property type="match status" value="1"/>
</dbReference>
<dbReference type="Pfam" id="PF16403">
    <property type="entry name" value="Bact_surface_Ig-like"/>
    <property type="match status" value="1"/>
</dbReference>
<dbReference type="InterPro" id="IPR013378">
    <property type="entry name" value="InlB-like_B-rpt"/>
</dbReference>
<organism evidence="3 4">
    <name type="scientific">Paenibacillus contaminans</name>
    <dbReference type="NCBI Taxonomy" id="450362"/>
    <lineage>
        <taxon>Bacteria</taxon>
        <taxon>Bacillati</taxon>
        <taxon>Bacillota</taxon>
        <taxon>Bacilli</taxon>
        <taxon>Bacillales</taxon>
        <taxon>Paenibacillaceae</taxon>
        <taxon>Paenibacillus</taxon>
    </lineage>
</organism>
<dbReference type="EMBL" id="QMFB01000012">
    <property type="protein sequence ID" value="RAV19465.1"/>
    <property type="molecule type" value="Genomic_DNA"/>
</dbReference>
<dbReference type="Proteomes" id="UP000250369">
    <property type="component" value="Unassembled WGS sequence"/>
</dbReference>
<dbReference type="PROSITE" id="PS51272">
    <property type="entry name" value="SLH"/>
    <property type="match status" value="3"/>
</dbReference>
<dbReference type="Gene3D" id="2.160.20.110">
    <property type="match status" value="1"/>
</dbReference>
<reference evidence="3 4" key="1">
    <citation type="journal article" date="2009" name="Int. J. Syst. Evol. Microbiol.">
        <title>Paenibacillus contaminans sp. nov., isolated from a contaminated laboratory plate.</title>
        <authorList>
            <person name="Chou J.H."/>
            <person name="Lee J.H."/>
            <person name="Lin M.C."/>
            <person name="Chang P.S."/>
            <person name="Arun A.B."/>
            <person name="Young C.C."/>
            <person name="Chen W.M."/>
        </authorList>
    </citation>
    <scope>NUCLEOTIDE SEQUENCE [LARGE SCALE GENOMIC DNA]</scope>
    <source>
        <strain evidence="3 4">CKOBP-6</strain>
    </source>
</reference>
<feature type="domain" description="SLH" evidence="2">
    <location>
        <begin position="877"/>
        <end position="934"/>
    </location>
</feature>
<dbReference type="InterPro" id="IPR013783">
    <property type="entry name" value="Ig-like_fold"/>
</dbReference>
<protein>
    <recommendedName>
        <fullName evidence="2">SLH domain-containing protein</fullName>
    </recommendedName>
</protein>
<dbReference type="InterPro" id="IPR051465">
    <property type="entry name" value="Cell_Envelope_Struct_Comp"/>
</dbReference>
<dbReference type="AlphaFoldDB" id="A0A329MHY7"/>